<evidence type="ECO:0000256" key="3">
    <source>
        <dbReference type="ARBA" id="ARBA00022840"/>
    </source>
</evidence>
<feature type="domain" description="AAA+ ATPase" evidence="4">
    <location>
        <begin position="314"/>
        <end position="449"/>
    </location>
</feature>
<organism evidence="5 6">
    <name type="scientific">Faecalicatena orotica</name>
    <dbReference type="NCBI Taxonomy" id="1544"/>
    <lineage>
        <taxon>Bacteria</taxon>
        <taxon>Bacillati</taxon>
        <taxon>Bacillota</taxon>
        <taxon>Clostridia</taxon>
        <taxon>Lachnospirales</taxon>
        <taxon>Lachnospiraceae</taxon>
        <taxon>Faecalicatena</taxon>
    </lineage>
</organism>
<dbReference type="CDD" id="cd01129">
    <property type="entry name" value="PulE-GspE-like"/>
    <property type="match status" value="1"/>
</dbReference>
<evidence type="ECO:0000313" key="5">
    <source>
        <dbReference type="EMBL" id="PWJ28258.1"/>
    </source>
</evidence>
<keyword evidence="3" id="KW-0067">ATP-binding</keyword>
<dbReference type="InterPro" id="IPR007831">
    <property type="entry name" value="T2SS_GspE_N"/>
</dbReference>
<dbReference type="GO" id="GO:0005886">
    <property type="term" value="C:plasma membrane"/>
    <property type="evidence" value="ECO:0007669"/>
    <property type="project" value="TreeGrafter"/>
</dbReference>
<name>A0A2Y9CAA1_9FIRM</name>
<proteinExistence type="inferred from homology"/>
<dbReference type="Gene3D" id="3.40.50.300">
    <property type="entry name" value="P-loop containing nucleotide triphosphate hydrolases"/>
    <property type="match status" value="1"/>
</dbReference>
<accession>A0A2Y9CAA1</accession>
<dbReference type="RefSeq" id="WP_109732186.1">
    <property type="nucleotide sequence ID" value="NZ_QGDL01000009.1"/>
</dbReference>
<reference evidence="5 6" key="1">
    <citation type="submission" date="2018-05" db="EMBL/GenBank/DDBJ databases">
        <title>The Hungate 1000. A catalogue of reference genomes from the rumen microbiome.</title>
        <authorList>
            <person name="Kelly W."/>
        </authorList>
    </citation>
    <scope>NUCLEOTIDE SEQUENCE [LARGE SCALE GENOMIC DNA]</scope>
    <source>
        <strain evidence="5 6">NLAE-zl-C242</strain>
    </source>
</reference>
<evidence type="ECO:0000259" key="4">
    <source>
        <dbReference type="SMART" id="SM00382"/>
    </source>
</evidence>
<gene>
    <name evidence="5" type="ORF">A8806_109138</name>
</gene>
<dbReference type="InterPro" id="IPR001482">
    <property type="entry name" value="T2SS/T4SS_dom"/>
</dbReference>
<evidence type="ECO:0000313" key="6">
    <source>
        <dbReference type="Proteomes" id="UP000245845"/>
    </source>
</evidence>
<dbReference type="Proteomes" id="UP000245845">
    <property type="component" value="Unassembled WGS sequence"/>
</dbReference>
<dbReference type="EMBL" id="QGDL01000009">
    <property type="protein sequence ID" value="PWJ28258.1"/>
    <property type="molecule type" value="Genomic_DNA"/>
</dbReference>
<evidence type="ECO:0000256" key="1">
    <source>
        <dbReference type="ARBA" id="ARBA00006611"/>
    </source>
</evidence>
<comment type="similarity">
    <text evidence="1">Belongs to the GSP E family.</text>
</comment>
<dbReference type="GO" id="GO:0016887">
    <property type="term" value="F:ATP hydrolysis activity"/>
    <property type="evidence" value="ECO:0007669"/>
    <property type="project" value="TreeGrafter"/>
</dbReference>
<keyword evidence="2" id="KW-0547">Nucleotide-binding</keyword>
<protein>
    <submittedName>
        <fullName evidence="5">Type IV pilus assembly protein PilB</fullName>
    </submittedName>
</protein>
<dbReference type="Gene3D" id="3.30.450.90">
    <property type="match status" value="1"/>
</dbReference>
<dbReference type="SUPFAM" id="SSF160246">
    <property type="entry name" value="EspE N-terminal domain-like"/>
    <property type="match status" value="1"/>
</dbReference>
<dbReference type="AlphaFoldDB" id="A0A2Y9CAA1"/>
<dbReference type="OrthoDB" id="9808272at2"/>
<dbReference type="InterPro" id="IPR037257">
    <property type="entry name" value="T2SS_E_N_sf"/>
</dbReference>
<dbReference type="SMART" id="SM00382">
    <property type="entry name" value="AAA"/>
    <property type="match status" value="1"/>
</dbReference>
<dbReference type="GO" id="GO:0005524">
    <property type="term" value="F:ATP binding"/>
    <property type="evidence" value="ECO:0007669"/>
    <property type="project" value="UniProtKB-KW"/>
</dbReference>
<keyword evidence="6" id="KW-1185">Reference proteome</keyword>
<dbReference type="SUPFAM" id="SSF52540">
    <property type="entry name" value="P-loop containing nucleoside triphosphate hydrolases"/>
    <property type="match status" value="1"/>
</dbReference>
<dbReference type="Gene3D" id="3.30.300.160">
    <property type="entry name" value="Type II secretion system, protein E, N-terminal domain"/>
    <property type="match status" value="1"/>
</dbReference>
<dbReference type="InterPro" id="IPR003593">
    <property type="entry name" value="AAA+_ATPase"/>
</dbReference>
<dbReference type="PANTHER" id="PTHR30258:SF1">
    <property type="entry name" value="PROTEIN TRANSPORT PROTEIN HOFB HOMOLOG"/>
    <property type="match status" value="1"/>
</dbReference>
<evidence type="ECO:0000256" key="2">
    <source>
        <dbReference type="ARBA" id="ARBA00022741"/>
    </source>
</evidence>
<comment type="caution">
    <text evidence="5">The sequence shown here is derived from an EMBL/GenBank/DDBJ whole genome shotgun (WGS) entry which is preliminary data.</text>
</comment>
<dbReference type="InterPro" id="IPR027417">
    <property type="entry name" value="P-loop_NTPase"/>
</dbReference>
<sequence>MKNIPIGKVLQEYGYITEEQVQEALAYQKEHKDRRLGEILISLGYVQEEQVLVALGERLQLDVIDLSRYSVDVEAVSKIPRQLAMKYHILAIAISGNNLTVIVNDPLNFYALEDIRQLTGMHLDIKLSKLAPLMKSLEYYYTEVSAKQAAKQANQSSDENLDELELSDYDIDGDMDSEAPTIRLLNTLIIRAYNINASDIHIEPFEDKTVVRMRVDGTITEYVTLKRTLQASIIARIKIMGGMDIAEKRVPQDGHFKIKLENENVNIRVSVIPTVFGEKAVLRLLSGNTKILHNDTFGMNEHDYAQFAPLLNSPNGILYLTGPTGSGKTTTLYMILAYLSKRSVNISTIEDPVEKNMPKLNQMQVNNTAGLTFEVGLRALLRQDPDIIMVGETRDSETASISVRAAITGHLVLSTLHTNNAVSSIVRLIDMGIEPYMIANSLVGVVAQRLMRRVCPDCGKVVETTAADRAVLGEDVMYVKQACGCEKCNNTGYVGRIAIHEIAVITKEIRRMITTGASMEEMEDYLIQNQDMHTLKEQGVNLVREGVTTMEELWKVAYYA</sequence>
<dbReference type="Pfam" id="PF00437">
    <property type="entry name" value="T2SSE"/>
    <property type="match status" value="1"/>
</dbReference>
<dbReference type="PANTHER" id="PTHR30258">
    <property type="entry name" value="TYPE II SECRETION SYSTEM PROTEIN GSPE-RELATED"/>
    <property type="match status" value="1"/>
</dbReference>
<dbReference type="Pfam" id="PF05157">
    <property type="entry name" value="MshEN"/>
    <property type="match status" value="1"/>
</dbReference>